<dbReference type="RefSeq" id="WP_269666385.1">
    <property type="nucleotide sequence ID" value="NZ_CP138328.1"/>
</dbReference>
<accession>A0A7Y0S664</accession>
<sequence length="157" mass="17724">MNQEEIKLAEKLLDKGNYKALTKFLAPFVKSKDPDAINLISCFSSPNESESDFLKRHISQKVEASRLGSADASYRMGVNYLYGDDVERDLSKSSYYFERAINQGHSYSKFTYGFSLYHGTDGKTRDVSRGLRLMQEAAEDGIELAVKELETIKLKGT</sequence>
<dbReference type="EMBL" id="JABCLD010001783">
    <property type="protein sequence ID" value="NMU27089.1"/>
    <property type="molecule type" value="Genomic_DNA"/>
</dbReference>
<dbReference type="InterPro" id="IPR006597">
    <property type="entry name" value="Sel1-like"/>
</dbReference>
<dbReference type="SMART" id="SM00671">
    <property type="entry name" value="SEL1"/>
    <property type="match status" value="2"/>
</dbReference>
<gene>
    <name evidence="1" type="ORF">HKB21_15860</name>
</gene>
<dbReference type="Gene3D" id="1.25.40.10">
    <property type="entry name" value="Tetratricopeptide repeat domain"/>
    <property type="match status" value="1"/>
</dbReference>
<protein>
    <submittedName>
        <fullName evidence="1">Sel1 repeat family protein</fullName>
    </submittedName>
</protein>
<dbReference type="PANTHER" id="PTHR45011:SF1">
    <property type="entry name" value="DAP3-BINDING CELL DEATH ENHANCER 1"/>
    <property type="match status" value="1"/>
</dbReference>
<dbReference type="PANTHER" id="PTHR45011">
    <property type="entry name" value="DAP3-BINDING CELL DEATH ENHANCER 1"/>
    <property type="match status" value="1"/>
</dbReference>
<reference evidence="1 2" key="1">
    <citation type="submission" date="2020-04" db="EMBL/GenBank/DDBJ databases">
        <title>Whole-genome sequencing of Vibrio spp. from China reveals different genetic environments of blaCTX-M-14 among diverse lineages.</title>
        <authorList>
            <person name="Zheng Z."/>
            <person name="Ye L."/>
            <person name="Chen S."/>
        </authorList>
    </citation>
    <scope>NUCLEOTIDE SEQUENCE [LARGE SCALE GENOMIC DNA]</scope>
    <source>
        <strain evidence="1 2">Vb0574</strain>
    </source>
</reference>
<dbReference type="SUPFAM" id="SSF81901">
    <property type="entry name" value="HCP-like"/>
    <property type="match status" value="1"/>
</dbReference>
<dbReference type="AlphaFoldDB" id="A0A7Y0S664"/>
<dbReference type="InterPro" id="IPR052748">
    <property type="entry name" value="ISR_Activator"/>
</dbReference>
<organism evidence="1 2">
    <name type="scientific">Vibrio parahaemolyticus</name>
    <dbReference type="NCBI Taxonomy" id="670"/>
    <lineage>
        <taxon>Bacteria</taxon>
        <taxon>Pseudomonadati</taxon>
        <taxon>Pseudomonadota</taxon>
        <taxon>Gammaproteobacteria</taxon>
        <taxon>Vibrionales</taxon>
        <taxon>Vibrionaceae</taxon>
        <taxon>Vibrio</taxon>
    </lineage>
</organism>
<name>A0A7Y0S664_VIBPH</name>
<dbReference type="InterPro" id="IPR011990">
    <property type="entry name" value="TPR-like_helical_dom_sf"/>
</dbReference>
<evidence type="ECO:0000313" key="1">
    <source>
        <dbReference type="EMBL" id="NMU27089.1"/>
    </source>
</evidence>
<proteinExistence type="predicted"/>
<comment type="caution">
    <text evidence="1">The sequence shown here is derived from an EMBL/GenBank/DDBJ whole genome shotgun (WGS) entry which is preliminary data.</text>
</comment>
<dbReference type="Proteomes" id="UP000555836">
    <property type="component" value="Unassembled WGS sequence"/>
</dbReference>
<evidence type="ECO:0000313" key="2">
    <source>
        <dbReference type="Proteomes" id="UP000555836"/>
    </source>
</evidence>
<dbReference type="Pfam" id="PF08238">
    <property type="entry name" value="Sel1"/>
    <property type="match status" value="2"/>
</dbReference>